<protein>
    <recommendedName>
        <fullName evidence="3">Tetratricopeptide repeat protein</fullName>
    </recommendedName>
</protein>
<sequence>MTVNPDPPSPSPVSRTRIEPASGDWSRLRFDDPAPLRETPPRLQQWGLRAAIALAAVIVLTMILERQALSEWLWPDTRAQVLREQAAQALAQGRLSAADGRGARELYEAALALDPDRNDARAGLARVGLAALDQAEAAIAGGRFDQARERLTLARELATPRDRVEPLARKLREREAAHAGLDGVIAAAAAARAQGRLDGGPDAALPLYQRVLELQPQHNAALEGRDDTLADLLQQARAALQRGELARGAQGVQRVQAADAGHADLPDALTQLETLVERRRRDSERALQRGRLEQAAAGFQDLLAVHPEDEAARRGLIAVAEAHAARSERYAADFRLAQAEAEWARARALAVDAPAVASARQHLERARESRKRLHQEPPAVRRQSLHRLLAEAAAAEQRGDLLTPPGDSAYDKLRAAQAIAPQDPAVRAAAARLLPAVRRCFERELSGNRLSRAGECLAARRTLEGGGTAVREAAVRLAQRWVAVGDERLGAGELRAARAAIDAAHALDAAAPGLAELAARVRSAEAASN</sequence>
<organism evidence="2">
    <name type="scientific">Lysobacter firmicutimachus</name>
    <dbReference type="NCBI Taxonomy" id="1792846"/>
    <lineage>
        <taxon>Bacteria</taxon>
        <taxon>Pseudomonadati</taxon>
        <taxon>Pseudomonadota</taxon>
        <taxon>Gammaproteobacteria</taxon>
        <taxon>Lysobacterales</taxon>
        <taxon>Lysobacteraceae</taxon>
        <taxon>Lysobacter</taxon>
    </lineage>
</organism>
<dbReference type="AlphaFoldDB" id="A0AAU8MTM2"/>
<evidence type="ECO:0000256" key="1">
    <source>
        <dbReference type="SAM" id="MobiDB-lite"/>
    </source>
</evidence>
<accession>A0AAU8MTM2</accession>
<dbReference type="RefSeq" id="WP_363798636.1">
    <property type="nucleotide sequence ID" value="NZ_CP159925.1"/>
</dbReference>
<evidence type="ECO:0000313" key="2">
    <source>
        <dbReference type="EMBL" id="XCO75553.1"/>
    </source>
</evidence>
<dbReference type="EMBL" id="CP159925">
    <property type="protein sequence ID" value="XCO75553.1"/>
    <property type="molecule type" value="Genomic_DNA"/>
</dbReference>
<dbReference type="Gene3D" id="1.25.40.10">
    <property type="entry name" value="Tetratricopeptide repeat domain"/>
    <property type="match status" value="1"/>
</dbReference>
<gene>
    <name evidence="2" type="ORF">ABU614_01780</name>
</gene>
<proteinExistence type="predicted"/>
<feature type="compositionally biased region" description="Basic and acidic residues" evidence="1">
    <location>
        <begin position="26"/>
        <end position="35"/>
    </location>
</feature>
<feature type="region of interest" description="Disordered" evidence="1">
    <location>
        <begin position="1"/>
        <end position="36"/>
    </location>
</feature>
<reference evidence="2" key="1">
    <citation type="submission" date="2024-06" db="EMBL/GenBank/DDBJ databases">
        <authorList>
            <person name="Li S."/>
        </authorList>
    </citation>
    <scope>NUCLEOTIDE SEQUENCE</scope>
    <source>
        <strain evidence="2">SR10</strain>
    </source>
</reference>
<dbReference type="InterPro" id="IPR011990">
    <property type="entry name" value="TPR-like_helical_dom_sf"/>
</dbReference>
<name>A0AAU8MTM2_9GAMM</name>
<evidence type="ECO:0008006" key="3">
    <source>
        <dbReference type="Google" id="ProtNLM"/>
    </source>
</evidence>
<feature type="compositionally biased region" description="Pro residues" evidence="1">
    <location>
        <begin position="1"/>
        <end position="11"/>
    </location>
</feature>
<dbReference type="SUPFAM" id="SSF48452">
    <property type="entry name" value="TPR-like"/>
    <property type="match status" value="1"/>
</dbReference>